<dbReference type="PATRIC" id="fig|796940.3.peg.1624"/>
<accession>G9XEC5</accession>
<dbReference type="GO" id="GO:0005524">
    <property type="term" value="F:ATP binding"/>
    <property type="evidence" value="ECO:0007669"/>
    <property type="project" value="UniProtKB-KW"/>
</dbReference>
<comment type="caution">
    <text evidence="6">The sequence shown here is derived from an EMBL/GenBank/DDBJ whole genome shotgun (WGS) entry which is preliminary data.</text>
</comment>
<keyword evidence="5" id="KW-0460">Magnesium</keyword>
<dbReference type="RefSeq" id="WP_009528691.1">
    <property type="nucleotide sequence ID" value="NZ_JH414597.1"/>
</dbReference>
<organism evidence="6 7">
    <name type="scientific">Peptoanaerobacter stomatis</name>
    <dbReference type="NCBI Taxonomy" id="796937"/>
    <lineage>
        <taxon>Bacteria</taxon>
        <taxon>Bacillati</taxon>
        <taxon>Bacillota</taxon>
        <taxon>Clostridia</taxon>
        <taxon>Peptostreptococcales</taxon>
        <taxon>Filifactoraceae</taxon>
        <taxon>Peptoanaerobacter</taxon>
    </lineage>
</organism>
<feature type="binding site" evidence="4">
    <location>
        <position position="54"/>
    </location>
    <ligand>
        <name>substrate</name>
    </ligand>
</feature>
<dbReference type="EC" id="6.3.3.2" evidence="5"/>
<keyword evidence="5" id="KW-0479">Metal-binding</keyword>
<evidence type="ECO:0000256" key="3">
    <source>
        <dbReference type="ARBA" id="ARBA00022840"/>
    </source>
</evidence>
<dbReference type="GO" id="GO:0009396">
    <property type="term" value="P:folic acid-containing compound biosynthetic process"/>
    <property type="evidence" value="ECO:0007669"/>
    <property type="project" value="TreeGrafter"/>
</dbReference>
<keyword evidence="2 4" id="KW-0547">Nucleotide-binding</keyword>
<dbReference type="PIRSF" id="PIRSF006806">
    <property type="entry name" value="FTHF_cligase"/>
    <property type="match status" value="1"/>
</dbReference>
<dbReference type="EMBL" id="AFZG01000041">
    <property type="protein sequence ID" value="EHL18783.1"/>
    <property type="molecule type" value="Genomic_DNA"/>
</dbReference>
<dbReference type="Proteomes" id="UP000003379">
    <property type="component" value="Unassembled WGS sequence"/>
</dbReference>
<keyword evidence="3 4" id="KW-0067">ATP-binding</keyword>
<comment type="catalytic activity">
    <reaction evidence="5">
        <text>(6S)-5-formyl-5,6,7,8-tetrahydrofolate + ATP = (6R)-5,10-methenyltetrahydrofolate + ADP + phosphate</text>
        <dbReference type="Rhea" id="RHEA:10488"/>
        <dbReference type="ChEBI" id="CHEBI:30616"/>
        <dbReference type="ChEBI" id="CHEBI:43474"/>
        <dbReference type="ChEBI" id="CHEBI:57455"/>
        <dbReference type="ChEBI" id="CHEBI:57457"/>
        <dbReference type="ChEBI" id="CHEBI:456216"/>
        <dbReference type="EC" id="6.3.3.2"/>
    </reaction>
</comment>
<proteinExistence type="inferred from homology"/>
<feature type="binding site" evidence="4">
    <location>
        <begin position="3"/>
        <end position="7"/>
    </location>
    <ligand>
        <name>ATP</name>
        <dbReference type="ChEBI" id="CHEBI:30616"/>
    </ligand>
</feature>
<dbReference type="InterPro" id="IPR002698">
    <property type="entry name" value="FTHF_cligase"/>
</dbReference>
<evidence type="ECO:0000256" key="5">
    <source>
        <dbReference type="RuleBase" id="RU361279"/>
    </source>
</evidence>
<keyword evidence="6" id="KW-0436">Ligase</keyword>
<dbReference type="InterPro" id="IPR024185">
    <property type="entry name" value="FTHF_cligase-like_sf"/>
</dbReference>
<dbReference type="GO" id="GO:0035999">
    <property type="term" value="P:tetrahydrofolate interconversion"/>
    <property type="evidence" value="ECO:0007669"/>
    <property type="project" value="TreeGrafter"/>
</dbReference>
<dbReference type="Gene3D" id="3.40.50.10420">
    <property type="entry name" value="NagB/RpiA/CoA transferase-like"/>
    <property type="match status" value="1"/>
</dbReference>
<evidence type="ECO:0000256" key="2">
    <source>
        <dbReference type="ARBA" id="ARBA00022741"/>
    </source>
</evidence>
<dbReference type="PANTHER" id="PTHR23407:SF1">
    <property type="entry name" value="5-FORMYLTETRAHYDROFOLATE CYCLO-LIGASE"/>
    <property type="match status" value="1"/>
</dbReference>
<dbReference type="STRING" id="796937.HMPREF9630_01864"/>
<dbReference type="SUPFAM" id="SSF100950">
    <property type="entry name" value="NagB/RpiA/CoA transferase-like"/>
    <property type="match status" value="1"/>
</dbReference>
<reference evidence="6 7" key="1">
    <citation type="submission" date="2011-08" db="EMBL/GenBank/DDBJ databases">
        <title>The Genome Sequence of Eubacteriaceae bacterium CM5.</title>
        <authorList>
            <consortium name="The Broad Institute Genome Sequencing Platform"/>
            <person name="Earl A."/>
            <person name="Ward D."/>
            <person name="Feldgarden M."/>
            <person name="Gevers D."/>
            <person name="Sizova M."/>
            <person name="Hazen A."/>
            <person name="Epstein S."/>
            <person name="Young S.K."/>
            <person name="Zeng Q."/>
            <person name="Gargeya S."/>
            <person name="Fitzgerald M."/>
            <person name="Haas B."/>
            <person name="Abouelleil A."/>
            <person name="Alvarado L."/>
            <person name="Arachchi H.M."/>
            <person name="Berlin A."/>
            <person name="Brown A."/>
            <person name="Chapman S.B."/>
            <person name="Chen Z."/>
            <person name="Dunbar C."/>
            <person name="Freedman E."/>
            <person name="Gearin G."/>
            <person name="Gellesch M."/>
            <person name="Goldberg J."/>
            <person name="Griggs A."/>
            <person name="Gujja S."/>
            <person name="Heiman D."/>
            <person name="Howarth C."/>
            <person name="Larson L."/>
            <person name="Lui A."/>
            <person name="MacDonald P.J.P."/>
            <person name="Montmayeur A."/>
            <person name="Murphy C."/>
            <person name="Neiman D."/>
            <person name="Pearson M."/>
            <person name="Priest M."/>
            <person name="Roberts A."/>
            <person name="Saif S."/>
            <person name="Shea T."/>
            <person name="Shenoy N."/>
            <person name="Sisk P."/>
            <person name="Stolte C."/>
            <person name="Sykes S."/>
            <person name="Wortman J."/>
            <person name="Nusbaum C."/>
            <person name="Birren B."/>
        </authorList>
    </citation>
    <scope>NUCLEOTIDE SEQUENCE [LARGE SCALE GENOMIC DNA]</scope>
    <source>
        <strain evidence="6 7">CM5</strain>
    </source>
</reference>
<feature type="binding site" evidence="4">
    <location>
        <begin position="133"/>
        <end position="141"/>
    </location>
    <ligand>
        <name>ATP</name>
        <dbReference type="ChEBI" id="CHEBI:30616"/>
    </ligand>
</feature>
<dbReference type="HOGENOM" id="CLU_066245_2_2_9"/>
<dbReference type="Pfam" id="PF01812">
    <property type="entry name" value="5-FTHF_cyc-lig"/>
    <property type="match status" value="1"/>
</dbReference>
<dbReference type="NCBIfam" id="TIGR02727">
    <property type="entry name" value="MTHFS_bact"/>
    <property type="match status" value="1"/>
</dbReference>
<evidence type="ECO:0000256" key="4">
    <source>
        <dbReference type="PIRSR" id="PIRSR006806-1"/>
    </source>
</evidence>
<dbReference type="PANTHER" id="PTHR23407">
    <property type="entry name" value="ATPASE INHIBITOR/5-FORMYLTETRAHYDROFOLATE CYCLO-LIGASE"/>
    <property type="match status" value="1"/>
</dbReference>
<dbReference type="GO" id="GO:0046872">
    <property type="term" value="F:metal ion binding"/>
    <property type="evidence" value="ECO:0007669"/>
    <property type="project" value="UniProtKB-KW"/>
</dbReference>
<protein>
    <recommendedName>
        <fullName evidence="5">5-formyltetrahydrofolate cyclo-ligase</fullName>
        <ecNumber evidence="5">6.3.3.2</ecNumber>
    </recommendedName>
</protein>
<evidence type="ECO:0000256" key="1">
    <source>
        <dbReference type="ARBA" id="ARBA00010638"/>
    </source>
</evidence>
<dbReference type="InterPro" id="IPR037171">
    <property type="entry name" value="NagB/RpiA_transferase-like"/>
</dbReference>
<comment type="similarity">
    <text evidence="1 5">Belongs to the 5-formyltetrahydrofolate cyclo-ligase family.</text>
</comment>
<sequence>MNKKQMRKDILAIRDSISKEDILKKSEIILNKVKATDIFKNSKNIMLFTSFGSEVYTHDFIVWCKREDKNIVLPYIDKSTDTMKISVFNSFDDMKAGYKGILEVKEECIQSFDEKKVELIITPCVCYDFNKYRIGYGKGFYDRFFAKTPNAFKIGICFDECLVDSIEYDEYDVKTDMVITDKRVII</sequence>
<evidence type="ECO:0000313" key="7">
    <source>
        <dbReference type="Proteomes" id="UP000003379"/>
    </source>
</evidence>
<gene>
    <name evidence="6" type="ORF">HMPREF9628_00469</name>
</gene>
<dbReference type="GO" id="GO:0030272">
    <property type="term" value="F:5-formyltetrahydrofolate cyclo-ligase activity"/>
    <property type="evidence" value="ECO:0007669"/>
    <property type="project" value="UniProtKB-EC"/>
</dbReference>
<name>G9XEC5_9FIRM</name>
<evidence type="ECO:0000313" key="6">
    <source>
        <dbReference type="EMBL" id="EHL18783.1"/>
    </source>
</evidence>
<dbReference type="AlphaFoldDB" id="G9XEC5"/>
<comment type="cofactor">
    <cofactor evidence="5">
        <name>Mg(2+)</name>
        <dbReference type="ChEBI" id="CHEBI:18420"/>
    </cofactor>
</comment>